<evidence type="ECO:0000313" key="3">
    <source>
        <dbReference type="EMBL" id="OWJ60859.1"/>
    </source>
</evidence>
<dbReference type="STRING" id="1122125.GCA_000423185_00691"/>
<name>A0A211Z6F1_9PROT</name>
<evidence type="ECO:0000313" key="4">
    <source>
        <dbReference type="Proteomes" id="UP000196655"/>
    </source>
</evidence>
<proteinExistence type="predicted"/>
<dbReference type="PANTHER" id="PTHR38340">
    <property type="entry name" value="S-LAYER PROTEIN"/>
    <property type="match status" value="1"/>
</dbReference>
<dbReference type="PROSITE" id="PS00330">
    <property type="entry name" value="HEMOLYSIN_CALCIUM"/>
    <property type="match status" value="3"/>
</dbReference>
<dbReference type="InterPro" id="IPR050557">
    <property type="entry name" value="RTX_toxin/Mannuronan_C5-epim"/>
</dbReference>
<comment type="subcellular location">
    <subcellularLocation>
        <location evidence="1">Secreted</location>
    </subcellularLocation>
</comment>
<gene>
    <name evidence="3" type="ORF">BWR60_31410</name>
</gene>
<dbReference type="GO" id="GO:0005576">
    <property type="term" value="C:extracellular region"/>
    <property type="evidence" value="ECO:0007669"/>
    <property type="project" value="UniProtKB-SubCell"/>
</dbReference>
<dbReference type="AlphaFoldDB" id="A0A211Z6F1"/>
<comment type="caution">
    <text evidence="3">The sequence shown here is derived from an EMBL/GenBank/DDBJ whole genome shotgun (WGS) entry which is preliminary data.</text>
</comment>
<dbReference type="EMBL" id="NHON01000107">
    <property type="protein sequence ID" value="OWJ60859.1"/>
    <property type="molecule type" value="Genomic_DNA"/>
</dbReference>
<reference evidence="4" key="1">
    <citation type="submission" date="2017-05" db="EMBL/GenBank/DDBJ databases">
        <authorList>
            <person name="Macchi M."/>
            <person name="Festa S."/>
            <person name="Coppotelli B.M."/>
            <person name="Morelli I.S."/>
        </authorList>
    </citation>
    <scope>NUCLEOTIDE SEQUENCE [LARGE SCALE GENOMIC DNA]</scope>
    <source>
        <strain evidence="4">I</strain>
    </source>
</reference>
<evidence type="ECO:0000256" key="2">
    <source>
        <dbReference type="ARBA" id="ARBA00022525"/>
    </source>
</evidence>
<dbReference type="SUPFAM" id="SSF51120">
    <property type="entry name" value="beta-Roll"/>
    <property type="match status" value="1"/>
</dbReference>
<dbReference type="Proteomes" id="UP000196655">
    <property type="component" value="Unassembled WGS sequence"/>
</dbReference>
<dbReference type="InterPro" id="IPR011049">
    <property type="entry name" value="Serralysin-like_metalloprot_C"/>
</dbReference>
<protein>
    <recommendedName>
        <fullName evidence="5">Peptidase M10 serralysin C-terminal domain-containing protein</fullName>
    </recommendedName>
</protein>
<dbReference type="InterPro" id="IPR018511">
    <property type="entry name" value="Hemolysin-typ_Ca-bd_CS"/>
</dbReference>
<dbReference type="InterPro" id="IPR001343">
    <property type="entry name" value="Hemolysn_Ca-bd"/>
</dbReference>
<accession>A0A211Z6F1</accession>
<organism evidence="3 4">
    <name type="scientific">Inquilinus limosus</name>
    <dbReference type="NCBI Taxonomy" id="171674"/>
    <lineage>
        <taxon>Bacteria</taxon>
        <taxon>Pseudomonadati</taxon>
        <taxon>Pseudomonadota</taxon>
        <taxon>Alphaproteobacteria</taxon>
        <taxon>Rhodospirillales</taxon>
        <taxon>Rhodospirillaceae</taxon>
        <taxon>Inquilinus</taxon>
    </lineage>
</organism>
<evidence type="ECO:0008006" key="5">
    <source>
        <dbReference type="Google" id="ProtNLM"/>
    </source>
</evidence>
<dbReference type="Pfam" id="PF00353">
    <property type="entry name" value="HemolysinCabind"/>
    <property type="match status" value="2"/>
</dbReference>
<dbReference type="GO" id="GO:0005509">
    <property type="term" value="F:calcium ion binding"/>
    <property type="evidence" value="ECO:0007669"/>
    <property type="project" value="InterPro"/>
</dbReference>
<sequence>MPLGDLLDGLFGDTGLLGAHGLIGGLLGEDGLLTQLVEVVQGSGDLVGSLLDPDGLLGSIVDVLGGIGDGLVGDGGLVTSLIGGALGDVGGLFDDLSVTGIIGNLFDSDGLIGGILGSAGISTDIGEIVGGIFDQLPGLDVLDSLFTDGILGGLLGDVLGPDGSGLTDLLLGALGALSPDVLMQNIVDSGGVPGLLDSVLGGAAGVLNTLLGDVVGGALSGGLLEGDGGLIGNFFGEFGILGGDQIGLRDALGDALIGDVFNTLLDVGVLAVGGEVIKVAGPLAIAGTVADLLAGDNGLLHGVVPEALINQFFGENGVLGAALESLVGGENGRDGLQAVLDMSVMNISDVVQDLKEVIAEFQDIGGGVPQLDALISLAGTLEEAADTSAQVFTELQAAIRDVNDIRVGTSGADTIDGWLGDDQLDGGSGNDLLSGGTGDDLLKGSSGNDNLKGGLGQDILVGGAGADILSGGGGADTFRFTAVSESAVGGSRDIVYDFIRVEGDKIDLSGIDANTGVAGNQAFTFIGDEAFHHVAGELRFVTGDFASGSVVGDINGDGRADFEIFVRTHTILVAGDFVL</sequence>
<dbReference type="PANTHER" id="PTHR38340:SF1">
    <property type="entry name" value="S-LAYER PROTEIN"/>
    <property type="match status" value="1"/>
</dbReference>
<dbReference type="Gene3D" id="2.150.10.10">
    <property type="entry name" value="Serralysin-like metalloprotease, C-terminal"/>
    <property type="match status" value="1"/>
</dbReference>
<keyword evidence="2" id="KW-0964">Secreted</keyword>
<keyword evidence="4" id="KW-1185">Reference proteome</keyword>
<evidence type="ECO:0000256" key="1">
    <source>
        <dbReference type="ARBA" id="ARBA00004613"/>
    </source>
</evidence>
<dbReference type="PRINTS" id="PR00313">
    <property type="entry name" value="CABNDNGRPT"/>
</dbReference>